<evidence type="ECO:0000256" key="18">
    <source>
        <dbReference type="RuleBase" id="RU366027"/>
    </source>
</evidence>
<evidence type="ECO:0000256" key="8">
    <source>
        <dbReference type="ARBA" id="ARBA00022452"/>
    </source>
</evidence>
<keyword evidence="9" id="KW-0812">Transmembrane</keyword>
<evidence type="ECO:0000313" key="20">
    <source>
        <dbReference type="Proteomes" id="UP000838672"/>
    </source>
</evidence>
<evidence type="ECO:0000256" key="17">
    <source>
        <dbReference type="ARBA" id="ARBA00023237"/>
    </source>
</evidence>
<evidence type="ECO:0000256" key="10">
    <source>
        <dbReference type="ARBA" id="ARBA00022723"/>
    </source>
</evidence>
<dbReference type="InterPro" id="IPR003187">
    <property type="entry name" value="PLipase_A1"/>
</dbReference>
<proteinExistence type="inferred from homology"/>
<protein>
    <recommendedName>
        <fullName evidence="7 18">Phospholipase A1</fullName>
        <ecNumber evidence="5 18">3.1.1.32</ecNumber>
        <ecNumber evidence="6 18">3.1.1.4</ecNumber>
    </recommendedName>
    <alternativeName>
        <fullName evidence="18">Phosphatidylcholine 1-acylhydrolase</fullName>
    </alternativeName>
</protein>
<comment type="catalytic activity">
    <reaction evidence="1 18">
        <text>a 1,2-diacyl-sn-glycero-3-phosphocholine + H2O = a 2-acyl-sn-glycero-3-phosphocholine + a fatty acid + H(+)</text>
        <dbReference type="Rhea" id="RHEA:18689"/>
        <dbReference type="ChEBI" id="CHEBI:15377"/>
        <dbReference type="ChEBI" id="CHEBI:15378"/>
        <dbReference type="ChEBI" id="CHEBI:28868"/>
        <dbReference type="ChEBI" id="CHEBI:57643"/>
        <dbReference type="ChEBI" id="CHEBI:57875"/>
        <dbReference type="EC" id="3.1.1.32"/>
    </reaction>
</comment>
<evidence type="ECO:0000256" key="5">
    <source>
        <dbReference type="ARBA" id="ARBA00013179"/>
    </source>
</evidence>
<evidence type="ECO:0000256" key="2">
    <source>
        <dbReference type="ARBA" id="ARBA00001604"/>
    </source>
</evidence>
<comment type="cofactor">
    <cofactor evidence="18">
        <name>Ca(2+)</name>
        <dbReference type="ChEBI" id="CHEBI:29108"/>
    </cofactor>
    <text evidence="18">Binds 1 Ca(2+) ion per monomer. In the dimeric form the Ca(2+) is bound by different amino acids with binding of each Ca(2+) shared with ligands coming from each monomer. The Ca(2+) ion may have a role in catalysis.</text>
</comment>
<keyword evidence="13 18" id="KW-0106">Calcium</keyword>
<evidence type="ECO:0000256" key="16">
    <source>
        <dbReference type="ARBA" id="ARBA00023136"/>
    </source>
</evidence>
<dbReference type="Gene3D" id="2.40.230.10">
    <property type="entry name" value="Phospholipase A1"/>
    <property type="match status" value="1"/>
</dbReference>
<evidence type="ECO:0000256" key="1">
    <source>
        <dbReference type="ARBA" id="ARBA00000111"/>
    </source>
</evidence>
<dbReference type="Pfam" id="PF02253">
    <property type="entry name" value="PLA1"/>
    <property type="match status" value="1"/>
</dbReference>
<dbReference type="PRINTS" id="PR01486">
    <property type="entry name" value="PHPHLIPASEA1"/>
</dbReference>
<keyword evidence="11" id="KW-0732">Signal</keyword>
<dbReference type="EMBL" id="CAKLDI010000001">
    <property type="protein sequence ID" value="CAH0533605.1"/>
    <property type="molecule type" value="Genomic_DNA"/>
</dbReference>
<comment type="subcellular location">
    <subcellularLocation>
        <location evidence="18">Cell outer membrane</location>
        <topology evidence="18">Multi-pass membrane protein</topology>
    </subcellularLocation>
    <text evidence="18">One of the very few enzymes located there.</text>
</comment>
<accession>A0ABM8ZTF5</accession>
<evidence type="ECO:0000256" key="11">
    <source>
        <dbReference type="ARBA" id="ARBA00022729"/>
    </source>
</evidence>
<dbReference type="EC" id="3.1.1.4" evidence="6 18"/>
<comment type="subunit">
    <text evidence="4 18">Homodimer; dimerization is reversible, and the dimeric form is the active one.</text>
</comment>
<evidence type="ECO:0000256" key="12">
    <source>
        <dbReference type="ARBA" id="ARBA00022801"/>
    </source>
</evidence>
<keyword evidence="14 18" id="KW-0442">Lipid degradation</keyword>
<keyword evidence="16" id="KW-0472">Membrane</keyword>
<keyword evidence="15 18" id="KW-0443">Lipid metabolism</keyword>
<reference evidence="19" key="1">
    <citation type="submission" date="2021-11" db="EMBL/GenBank/DDBJ databases">
        <authorList>
            <person name="Rodrigo-Torres L."/>
            <person name="Arahal R. D."/>
            <person name="Lucena T."/>
        </authorList>
    </citation>
    <scope>NUCLEOTIDE SEQUENCE</scope>
    <source>
        <strain evidence="19">CECT 7929</strain>
    </source>
</reference>
<gene>
    <name evidence="19" type="ORF">VST7929_01475</name>
</gene>
<evidence type="ECO:0000256" key="3">
    <source>
        <dbReference type="ARBA" id="ARBA00010525"/>
    </source>
</evidence>
<keyword evidence="8" id="KW-1134">Transmembrane beta strand</keyword>
<evidence type="ECO:0000256" key="9">
    <source>
        <dbReference type="ARBA" id="ARBA00022692"/>
    </source>
</evidence>
<keyword evidence="20" id="KW-1185">Reference proteome</keyword>
<comment type="catalytic activity">
    <reaction evidence="2 18">
        <text>a 1,2-diacyl-sn-glycero-3-phosphocholine + H2O = a 1-acyl-sn-glycero-3-phosphocholine + a fatty acid + H(+)</text>
        <dbReference type="Rhea" id="RHEA:15801"/>
        <dbReference type="ChEBI" id="CHEBI:15377"/>
        <dbReference type="ChEBI" id="CHEBI:15378"/>
        <dbReference type="ChEBI" id="CHEBI:28868"/>
        <dbReference type="ChEBI" id="CHEBI:57643"/>
        <dbReference type="ChEBI" id="CHEBI:58168"/>
        <dbReference type="EC" id="3.1.1.4"/>
    </reaction>
</comment>
<sequence>MVFLPHCLTTISYSGIDMTARQHRATRDFSANDAIHSQTKPATHQAIKNSAMNHANNKRITMALFAALLSAPVLAQGLQIHEENYFLPAYHESKVNQDRFAPMNPNGHEAKSTLIQFQLSLKYQLLSLNWNPLAQALNPQALNQQVHEQQPQDGIYVAYTQRSNWEAYDDSAYFRDHQYNPEIFYRIHGKPWQLTFGFEHDSNGAGGTEEVSWNRLYIDAKWQQPWGFIRFRPWMRVGDLPYNPNISDFLGYGEMEIQWQPTAQQSLQFQVANFFTDDWNKGFYRISWNFPLVQELRGYIKAETGYGLTISNYNFRDSAIGLGFAFGL</sequence>
<dbReference type="InterPro" id="IPR036541">
    <property type="entry name" value="PLipase_A1_sf"/>
</dbReference>
<dbReference type="EC" id="3.1.1.32" evidence="5 18"/>
<evidence type="ECO:0000256" key="15">
    <source>
        <dbReference type="ARBA" id="ARBA00023098"/>
    </source>
</evidence>
<comment type="similarity">
    <text evidence="3 18">Belongs to the phospholipase A1 family.</text>
</comment>
<dbReference type="SUPFAM" id="SSF56931">
    <property type="entry name" value="Outer membrane phospholipase A (OMPLA)"/>
    <property type="match status" value="1"/>
</dbReference>
<evidence type="ECO:0000256" key="4">
    <source>
        <dbReference type="ARBA" id="ARBA00011702"/>
    </source>
</evidence>
<keyword evidence="12 18" id="KW-0378">Hydrolase</keyword>
<keyword evidence="17 18" id="KW-0998">Cell outer membrane</keyword>
<organism evidence="19 20">
    <name type="scientific">Vibrio stylophorae</name>
    <dbReference type="NCBI Taxonomy" id="659351"/>
    <lineage>
        <taxon>Bacteria</taxon>
        <taxon>Pseudomonadati</taxon>
        <taxon>Pseudomonadota</taxon>
        <taxon>Gammaproteobacteria</taxon>
        <taxon>Vibrionales</taxon>
        <taxon>Vibrionaceae</taxon>
        <taxon>Vibrio</taxon>
    </lineage>
</organism>
<name>A0ABM8ZTF5_9VIBR</name>
<dbReference type="PANTHER" id="PTHR40457">
    <property type="entry name" value="PHOSPHOLIPASE A1"/>
    <property type="match status" value="1"/>
</dbReference>
<evidence type="ECO:0000256" key="14">
    <source>
        <dbReference type="ARBA" id="ARBA00022963"/>
    </source>
</evidence>
<comment type="caution">
    <text evidence="19">The sequence shown here is derived from an EMBL/GenBank/DDBJ whole genome shotgun (WGS) entry which is preliminary data.</text>
</comment>
<evidence type="ECO:0000256" key="7">
    <source>
        <dbReference type="ARBA" id="ARBA00021726"/>
    </source>
</evidence>
<evidence type="ECO:0000256" key="6">
    <source>
        <dbReference type="ARBA" id="ARBA00013278"/>
    </source>
</evidence>
<evidence type="ECO:0000313" key="19">
    <source>
        <dbReference type="EMBL" id="CAH0533605.1"/>
    </source>
</evidence>
<comment type="function">
    <text evidence="18">Hydrolysis of phosphatidylcholine with phospholipase A2 (EC 3.1.1.4) and phospholipase A1 (EC 3.1.1.32) activities.</text>
</comment>
<dbReference type="PANTHER" id="PTHR40457:SF1">
    <property type="entry name" value="PHOSPHOLIPASE A1"/>
    <property type="match status" value="1"/>
</dbReference>
<evidence type="ECO:0000256" key="13">
    <source>
        <dbReference type="ARBA" id="ARBA00022837"/>
    </source>
</evidence>
<dbReference type="Proteomes" id="UP000838672">
    <property type="component" value="Unassembled WGS sequence"/>
</dbReference>
<keyword evidence="10 18" id="KW-0479">Metal-binding</keyword>